<evidence type="ECO:0000313" key="2">
    <source>
        <dbReference type="Proteomes" id="UP000499080"/>
    </source>
</evidence>
<comment type="caution">
    <text evidence="1">The sequence shown here is derived from an EMBL/GenBank/DDBJ whole genome shotgun (WGS) entry which is preliminary data.</text>
</comment>
<proteinExistence type="predicted"/>
<name>A0A4Y2PHG4_ARAVE</name>
<dbReference type="EMBL" id="BGPR01011458">
    <property type="protein sequence ID" value="GBN51428.1"/>
    <property type="molecule type" value="Genomic_DNA"/>
</dbReference>
<gene>
    <name evidence="1" type="ORF">AVEN_267867_1</name>
</gene>
<organism evidence="1 2">
    <name type="scientific">Araneus ventricosus</name>
    <name type="common">Orbweaver spider</name>
    <name type="synonym">Epeira ventricosa</name>
    <dbReference type="NCBI Taxonomy" id="182803"/>
    <lineage>
        <taxon>Eukaryota</taxon>
        <taxon>Metazoa</taxon>
        <taxon>Ecdysozoa</taxon>
        <taxon>Arthropoda</taxon>
        <taxon>Chelicerata</taxon>
        <taxon>Arachnida</taxon>
        <taxon>Araneae</taxon>
        <taxon>Araneomorphae</taxon>
        <taxon>Entelegynae</taxon>
        <taxon>Araneoidea</taxon>
        <taxon>Araneidae</taxon>
        <taxon>Araneus</taxon>
    </lineage>
</organism>
<keyword evidence="2" id="KW-1185">Reference proteome</keyword>
<dbReference type="Proteomes" id="UP000499080">
    <property type="component" value="Unassembled WGS sequence"/>
</dbReference>
<dbReference type="AlphaFoldDB" id="A0A4Y2PHG4"/>
<sequence length="99" mass="10890">MKSKTLEAVTGLSLFMCGVLTKFSTASLTFPRQGRIAIDGVSIGLRLFPKAVRNNLCFFDRNESRGACLSSKWRDEGVRLAKKLGTPSFRSSRGYVILG</sequence>
<reference evidence="1 2" key="1">
    <citation type="journal article" date="2019" name="Sci. Rep.">
        <title>Orb-weaving spider Araneus ventricosus genome elucidates the spidroin gene catalogue.</title>
        <authorList>
            <person name="Kono N."/>
            <person name="Nakamura H."/>
            <person name="Ohtoshi R."/>
            <person name="Moran D.A.P."/>
            <person name="Shinohara A."/>
            <person name="Yoshida Y."/>
            <person name="Fujiwara M."/>
            <person name="Mori M."/>
            <person name="Tomita M."/>
            <person name="Arakawa K."/>
        </authorList>
    </citation>
    <scope>NUCLEOTIDE SEQUENCE [LARGE SCALE GENOMIC DNA]</scope>
</reference>
<evidence type="ECO:0000313" key="1">
    <source>
        <dbReference type="EMBL" id="GBN51428.1"/>
    </source>
</evidence>
<accession>A0A4Y2PHG4</accession>
<protein>
    <submittedName>
        <fullName evidence="1">Uncharacterized protein</fullName>
    </submittedName>
</protein>